<proteinExistence type="predicted"/>
<evidence type="ECO:0000313" key="2">
    <source>
        <dbReference type="Proteomes" id="UP000607653"/>
    </source>
</evidence>
<protein>
    <submittedName>
        <fullName evidence="1">Uncharacterized protein</fullName>
    </submittedName>
</protein>
<dbReference type="AlphaFoldDB" id="A0A822XJS3"/>
<evidence type="ECO:0000313" key="1">
    <source>
        <dbReference type="EMBL" id="DAD17828.1"/>
    </source>
</evidence>
<name>A0A822XJS3_NELNU</name>
<dbReference type="Proteomes" id="UP000607653">
    <property type="component" value="Unassembled WGS sequence"/>
</dbReference>
<accession>A0A822XJS3</accession>
<keyword evidence="2" id="KW-1185">Reference proteome</keyword>
<organism evidence="1 2">
    <name type="scientific">Nelumbo nucifera</name>
    <name type="common">Sacred lotus</name>
    <dbReference type="NCBI Taxonomy" id="4432"/>
    <lineage>
        <taxon>Eukaryota</taxon>
        <taxon>Viridiplantae</taxon>
        <taxon>Streptophyta</taxon>
        <taxon>Embryophyta</taxon>
        <taxon>Tracheophyta</taxon>
        <taxon>Spermatophyta</taxon>
        <taxon>Magnoliopsida</taxon>
        <taxon>Proteales</taxon>
        <taxon>Nelumbonaceae</taxon>
        <taxon>Nelumbo</taxon>
    </lineage>
</organism>
<dbReference type="EMBL" id="DUZY01000001">
    <property type="protein sequence ID" value="DAD17828.1"/>
    <property type="molecule type" value="Genomic_DNA"/>
</dbReference>
<reference evidence="1 2" key="1">
    <citation type="journal article" date="2020" name="Mol. Biol. Evol.">
        <title>Distinct Expression and Methylation Patterns for Genes with Different Fates following a Single Whole-Genome Duplication in Flowering Plants.</title>
        <authorList>
            <person name="Shi T."/>
            <person name="Rahmani R.S."/>
            <person name="Gugger P.F."/>
            <person name="Wang M."/>
            <person name="Li H."/>
            <person name="Zhang Y."/>
            <person name="Li Z."/>
            <person name="Wang Q."/>
            <person name="Van de Peer Y."/>
            <person name="Marchal K."/>
            <person name="Chen J."/>
        </authorList>
    </citation>
    <scope>NUCLEOTIDE SEQUENCE [LARGE SCALE GENOMIC DNA]</scope>
    <source>
        <tissue evidence="1">Leaf</tissue>
    </source>
</reference>
<sequence length="199" mass="22362">MTLLVDEEGSLMVIIEDEPQIEFKRELVEGQTPKDCCTAPPRKEPTILGIRTSGRRFVFNKATMLGMSKAVVIHEEVTEHHKKRLPSPANTLTHALMGQAEVSFHRCEALEKEVKEFGTKIRDLRAEVAREKAVQEYISSPACQETKDDYALLAFPKGFKVFHMLAKSLFPKGFNVPDAMLDQVGEELDFKPEGSNGDE</sequence>
<comment type="caution">
    <text evidence="1">The sequence shown here is derived from an EMBL/GenBank/DDBJ whole genome shotgun (WGS) entry which is preliminary data.</text>
</comment>
<gene>
    <name evidence="1" type="ORF">HUJ06_019291</name>
</gene>